<evidence type="ECO:0000313" key="2">
    <source>
        <dbReference type="Proteomes" id="UP000001307"/>
    </source>
</evidence>
<proteinExistence type="predicted"/>
<dbReference type="OrthoDB" id="426293at2759"/>
<protein>
    <recommendedName>
        <fullName evidence="3">Dynein heavy chain ATP-binding dynein motor region domain-containing protein</fullName>
    </recommendedName>
</protein>
<reference evidence="1" key="1">
    <citation type="journal article" date="2010" name="Science">
        <title>Plasticity of animal genome architecture unmasked by rapid evolution of a pelagic tunicate.</title>
        <authorList>
            <person name="Denoeud F."/>
            <person name="Henriet S."/>
            <person name="Mungpakdee S."/>
            <person name="Aury J.M."/>
            <person name="Da Silva C."/>
            <person name="Brinkmann H."/>
            <person name="Mikhaleva J."/>
            <person name="Olsen L.C."/>
            <person name="Jubin C."/>
            <person name="Canestro C."/>
            <person name="Bouquet J.M."/>
            <person name="Danks G."/>
            <person name="Poulain J."/>
            <person name="Campsteijn C."/>
            <person name="Adamski M."/>
            <person name="Cross I."/>
            <person name="Yadetie F."/>
            <person name="Muffato M."/>
            <person name="Louis A."/>
            <person name="Butcher S."/>
            <person name="Tsagkogeorga G."/>
            <person name="Konrad A."/>
            <person name="Singh S."/>
            <person name="Jensen M.F."/>
            <person name="Cong E.H."/>
            <person name="Eikeseth-Otteraa H."/>
            <person name="Noel B."/>
            <person name="Anthouard V."/>
            <person name="Porcel B.M."/>
            <person name="Kachouri-Lafond R."/>
            <person name="Nishino A."/>
            <person name="Ugolini M."/>
            <person name="Chourrout P."/>
            <person name="Nishida H."/>
            <person name="Aasland R."/>
            <person name="Huzurbazar S."/>
            <person name="Westhof E."/>
            <person name="Delsuc F."/>
            <person name="Lehrach H."/>
            <person name="Reinhardt R."/>
            <person name="Weissenbach J."/>
            <person name="Roy S.W."/>
            <person name="Artiguenave F."/>
            <person name="Postlethwait J.H."/>
            <person name="Manak J.R."/>
            <person name="Thompson E.M."/>
            <person name="Jaillon O."/>
            <person name="Du Pasquier L."/>
            <person name="Boudinot P."/>
            <person name="Liberles D.A."/>
            <person name="Volff J.N."/>
            <person name="Philippe H."/>
            <person name="Lenhard B."/>
            <person name="Roest Crollius H."/>
            <person name="Wincker P."/>
            <person name="Chourrout D."/>
        </authorList>
    </citation>
    <scope>NUCLEOTIDE SEQUENCE [LARGE SCALE GENOMIC DNA]</scope>
</reference>
<keyword evidence="2" id="KW-1185">Reference proteome</keyword>
<evidence type="ECO:0008006" key="3">
    <source>
        <dbReference type="Google" id="ProtNLM"/>
    </source>
</evidence>
<dbReference type="AlphaFoldDB" id="E4WU62"/>
<name>E4WU62_OIKDI</name>
<dbReference type="EMBL" id="FN653016">
    <property type="protein sequence ID" value="CBY07321.1"/>
    <property type="molecule type" value="Genomic_DNA"/>
</dbReference>
<accession>E4WU62</accession>
<evidence type="ECO:0000313" key="1">
    <source>
        <dbReference type="EMBL" id="CBY07321.1"/>
    </source>
</evidence>
<sequence length="167" mass="19004">MAGVSCGAKDLSDILLKDKSGKIAESGKQVLLVEANTNITPTFLKYQNVNFLMALSQDDMRPDCIRMALIGALRFGKCFIIDIDKLPLYNAIETYMDMIKPGLYKDLLSGEVMKNEYWKQLVKPTDDEPYQGSNFNESQFERFHFVLLTHSVPDKTISDLFYTITIE</sequence>
<dbReference type="Proteomes" id="UP000001307">
    <property type="component" value="Unassembled WGS sequence"/>
</dbReference>
<dbReference type="InParanoid" id="E4WU62"/>
<gene>
    <name evidence="1" type="ORF">GSOID_T00006412001</name>
</gene>
<organism evidence="1">
    <name type="scientific">Oikopleura dioica</name>
    <name type="common">Tunicate</name>
    <dbReference type="NCBI Taxonomy" id="34765"/>
    <lineage>
        <taxon>Eukaryota</taxon>
        <taxon>Metazoa</taxon>
        <taxon>Chordata</taxon>
        <taxon>Tunicata</taxon>
        <taxon>Appendicularia</taxon>
        <taxon>Copelata</taxon>
        <taxon>Oikopleuridae</taxon>
        <taxon>Oikopleura</taxon>
    </lineage>
</organism>